<dbReference type="GO" id="GO:0008094">
    <property type="term" value="F:ATP-dependent activity, acting on DNA"/>
    <property type="evidence" value="ECO:0007669"/>
    <property type="project" value="TreeGrafter"/>
</dbReference>
<evidence type="ECO:0000256" key="3">
    <source>
        <dbReference type="ARBA" id="ARBA00022840"/>
    </source>
</evidence>
<evidence type="ECO:0000259" key="5">
    <source>
        <dbReference type="PROSITE" id="PS51192"/>
    </source>
</evidence>
<gene>
    <name evidence="7" type="ORF">CMQ_6264</name>
</gene>
<dbReference type="Proteomes" id="UP000007796">
    <property type="component" value="Unassembled WGS sequence"/>
</dbReference>
<feature type="compositionally biased region" description="Low complexity" evidence="4">
    <location>
        <begin position="138"/>
        <end position="156"/>
    </location>
</feature>
<evidence type="ECO:0000313" key="7">
    <source>
        <dbReference type="EMBL" id="EFX01322.1"/>
    </source>
</evidence>
<evidence type="ECO:0000313" key="8">
    <source>
        <dbReference type="Proteomes" id="UP000007796"/>
    </source>
</evidence>
<dbReference type="eggNOG" id="KOG1001">
    <property type="taxonomic scope" value="Eukaryota"/>
</dbReference>
<organism evidence="8">
    <name type="scientific">Grosmannia clavigera (strain kw1407 / UAMH 11150)</name>
    <name type="common">Blue stain fungus</name>
    <name type="synonym">Graphiocladiella clavigera</name>
    <dbReference type="NCBI Taxonomy" id="655863"/>
    <lineage>
        <taxon>Eukaryota</taxon>
        <taxon>Fungi</taxon>
        <taxon>Dikarya</taxon>
        <taxon>Ascomycota</taxon>
        <taxon>Pezizomycotina</taxon>
        <taxon>Sordariomycetes</taxon>
        <taxon>Sordariomycetidae</taxon>
        <taxon>Ophiostomatales</taxon>
        <taxon>Ophiostomataceae</taxon>
        <taxon>Leptographium</taxon>
    </lineage>
</organism>
<dbReference type="SMART" id="SM00487">
    <property type="entry name" value="DEXDc"/>
    <property type="match status" value="1"/>
</dbReference>
<evidence type="ECO:0000256" key="1">
    <source>
        <dbReference type="ARBA" id="ARBA00022741"/>
    </source>
</evidence>
<dbReference type="EMBL" id="GL629794">
    <property type="protein sequence ID" value="EFX01322.1"/>
    <property type="molecule type" value="Genomic_DNA"/>
</dbReference>
<feature type="region of interest" description="Disordered" evidence="4">
    <location>
        <begin position="134"/>
        <end position="160"/>
    </location>
</feature>
<dbReference type="OrthoDB" id="448448at2759"/>
<dbReference type="InterPro" id="IPR014001">
    <property type="entry name" value="Helicase_ATP-bd"/>
</dbReference>
<evidence type="ECO:0000256" key="4">
    <source>
        <dbReference type="SAM" id="MobiDB-lite"/>
    </source>
</evidence>
<dbReference type="GO" id="GO:0005524">
    <property type="term" value="F:ATP binding"/>
    <property type="evidence" value="ECO:0007669"/>
    <property type="project" value="UniProtKB-KW"/>
</dbReference>
<keyword evidence="1" id="KW-0547">Nucleotide-binding</keyword>
<dbReference type="PANTHER" id="PTHR45626:SF52">
    <property type="entry name" value="SINGLE-STRANDED DNA-DEPENDENT ATPASE (EUROFUNG)"/>
    <property type="match status" value="1"/>
</dbReference>
<dbReference type="AlphaFoldDB" id="F0XMU1"/>
<reference evidence="7 8" key="1">
    <citation type="journal article" date="2011" name="Proc. Natl. Acad. Sci. U.S.A.">
        <title>Genome and transcriptome analyses of the mountain pine beetle-fungal symbiont Grosmannia clavigera, a lodgepole pine pathogen.</title>
        <authorList>
            <person name="DiGuistini S."/>
            <person name="Wang Y."/>
            <person name="Liao N.Y."/>
            <person name="Taylor G."/>
            <person name="Tanguay P."/>
            <person name="Feau N."/>
            <person name="Henrissat B."/>
            <person name="Chan S.K."/>
            <person name="Hesse-Orce U."/>
            <person name="Alamouti S.M."/>
            <person name="Tsui C.K.M."/>
            <person name="Docking R.T."/>
            <person name="Levasseur A."/>
            <person name="Haridas S."/>
            <person name="Robertson G."/>
            <person name="Birol I."/>
            <person name="Holt R.A."/>
            <person name="Marra M.A."/>
            <person name="Hamelin R.C."/>
            <person name="Hirst M."/>
            <person name="Jones S.J.M."/>
            <person name="Bohlmann J."/>
            <person name="Breuil C."/>
        </authorList>
    </citation>
    <scope>NUCLEOTIDE SEQUENCE [LARGE SCALE GENOMIC DNA]</scope>
    <source>
        <strain evidence="8">kw1407 / UAMH 11150</strain>
    </source>
</reference>
<sequence length="852" mass="96089">MSNPLDRFLNPNQNEFGTGGWWNYGDASIVDQYDAFILDQSSLLPQPGVYSSSVSMNSLSYGVYGQAYEACDFIGPEQLANMPLQTPNFVHDMSQEMAGPAYDSQTPGWERDMEVEPRGLDADFAQQSLYLSPPTVASSQNSSQPQSVSPEASPSESSRENIDEEVICYGMLYNIDVKLVGNMGEIKSKVRRGELTYQNFKLKEEGIDHIILCFREDGGQFGILRSDVVKTLEPLIKSLGSGIDFIVSTASLSGSFEHANRSVDVIVKGDIYLYGQRQKALEIGDMLSKRKKWLQKPGRAMRNVEYENPQFLEIKLTEIKTQYVQPVNSGQPASNKSLSKSDREEVLQRMLNEVYKTLDSTQQLEMVEGGVGVGQDLLMHQKKALYFMLKREAGQIEGEHSLWEAIGKEEGFEIYRHKITNAKARDGFRPFESRGGILADEMGLGKSLSILALVVKTLEDGKQWASQQNASFENNDVPKHSGATLVVVPSTLLIDNWEEEIEKDVKVDHTVLKYHGPGRPTNVDAIVKHDIVITTYSTLTAEFQQKKGPSLLHQIKWWFETPFEQGEMKTVRDRLVVLLGALCLRRTREIVQLPEPQQITRSLKFTTEERKRYDETKGILLRRLKYSVGSPDEELSKFGLFQVNLQMRLLCNHGTFQQQFSWRRNFRDEQDVGISKLDQNGHVPYGKVIEDDEATYFNDEGYSTKIQAVIEDVRRDLATTKRTLDLLASHLKDAGIRYLRVDGSLTNRVRQDSLREFAQDADVRVLIMTTGTGGIGLNLTCANRIFLVEPQWNPGVESQAIARAIRLGQESEVLVTRYLVEDTEEEAILAQQIGKKRLAAMGFRRKEGANAS</sequence>
<proteinExistence type="predicted"/>
<dbReference type="RefSeq" id="XP_014170804.1">
    <property type="nucleotide sequence ID" value="XM_014315329.1"/>
</dbReference>
<dbReference type="InterPro" id="IPR050628">
    <property type="entry name" value="SNF2_RAD54_helicase_TF"/>
</dbReference>
<dbReference type="STRING" id="655863.F0XMU1"/>
<dbReference type="HOGENOM" id="CLU_000315_2_7_1"/>
<dbReference type="InterPro" id="IPR001650">
    <property type="entry name" value="Helicase_C-like"/>
</dbReference>
<dbReference type="InterPro" id="IPR049730">
    <property type="entry name" value="SNF2/RAD54-like_C"/>
</dbReference>
<dbReference type="Gene3D" id="3.40.50.10810">
    <property type="entry name" value="Tandem AAA-ATPase domain"/>
    <property type="match status" value="1"/>
</dbReference>
<dbReference type="InterPro" id="IPR027417">
    <property type="entry name" value="P-loop_NTPase"/>
</dbReference>
<name>F0XMU1_GROCL</name>
<dbReference type="PROSITE" id="PS51194">
    <property type="entry name" value="HELICASE_CTER"/>
    <property type="match status" value="1"/>
</dbReference>
<dbReference type="GO" id="GO:0005634">
    <property type="term" value="C:nucleus"/>
    <property type="evidence" value="ECO:0007669"/>
    <property type="project" value="TreeGrafter"/>
</dbReference>
<dbReference type="Gene3D" id="3.40.50.300">
    <property type="entry name" value="P-loop containing nucleotide triphosphate hydrolases"/>
    <property type="match status" value="1"/>
</dbReference>
<dbReference type="GeneID" id="25979678"/>
<accession>F0XMU1</accession>
<dbReference type="SMART" id="SM00490">
    <property type="entry name" value="HELICc"/>
    <property type="match status" value="1"/>
</dbReference>
<dbReference type="PROSITE" id="PS51192">
    <property type="entry name" value="HELICASE_ATP_BIND_1"/>
    <property type="match status" value="1"/>
</dbReference>
<evidence type="ECO:0000259" key="6">
    <source>
        <dbReference type="PROSITE" id="PS51194"/>
    </source>
</evidence>
<protein>
    <submittedName>
        <fullName evidence="7">DNA repair and recombination protein rad5c</fullName>
    </submittedName>
</protein>
<dbReference type="InterPro" id="IPR000330">
    <property type="entry name" value="SNF2_N"/>
</dbReference>
<feature type="domain" description="Helicase ATP-binding" evidence="5">
    <location>
        <begin position="427"/>
        <end position="601"/>
    </location>
</feature>
<dbReference type="Pfam" id="PF00271">
    <property type="entry name" value="Helicase_C"/>
    <property type="match status" value="1"/>
</dbReference>
<dbReference type="CDD" id="cd18793">
    <property type="entry name" value="SF2_C_SNF"/>
    <property type="match status" value="1"/>
</dbReference>
<keyword evidence="3" id="KW-0067">ATP-binding</keyword>
<dbReference type="GO" id="GO:0016787">
    <property type="term" value="F:hydrolase activity"/>
    <property type="evidence" value="ECO:0007669"/>
    <property type="project" value="UniProtKB-KW"/>
</dbReference>
<dbReference type="GO" id="GO:0006281">
    <property type="term" value="P:DNA repair"/>
    <property type="evidence" value="ECO:0007669"/>
    <property type="project" value="TreeGrafter"/>
</dbReference>
<feature type="domain" description="Helicase C-terminal" evidence="6">
    <location>
        <begin position="698"/>
        <end position="849"/>
    </location>
</feature>
<dbReference type="PANTHER" id="PTHR45626">
    <property type="entry name" value="TRANSCRIPTION TERMINATION FACTOR 2-RELATED"/>
    <property type="match status" value="1"/>
</dbReference>
<dbReference type="SUPFAM" id="SSF52540">
    <property type="entry name" value="P-loop containing nucleoside triphosphate hydrolases"/>
    <property type="match status" value="2"/>
</dbReference>
<dbReference type="Pfam" id="PF00176">
    <property type="entry name" value="SNF2-rel_dom"/>
    <property type="match status" value="1"/>
</dbReference>
<evidence type="ECO:0000256" key="2">
    <source>
        <dbReference type="ARBA" id="ARBA00022801"/>
    </source>
</evidence>
<keyword evidence="2" id="KW-0378">Hydrolase</keyword>
<dbReference type="InterPro" id="IPR038718">
    <property type="entry name" value="SNF2-like_sf"/>
</dbReference>
<dbReference type="InParanoid" id="F0XMU1"/>
<keyword evidence="8" id="KW-1185">Reference proteome</keyword>